<evidence type="ECO:0000256" key="1">
    <source>
        <dbReference type="SAM" id="Phobius"/>
    </source>
</evidence>
<keyword evidence="1" id="KW-0472">Membrane</keyword>
<keyword evidence="1" id="KW-1133">Transmembrane helix</keyword>
<gene>
    <name evidence="2" type="ORF">MVAC_17248</name>
</gene>
<dbReference type="eggNOG" id="ENOG5031K6K">
    <property type="taxonomic scope" value="Bacteria"/>
</dbReference>
<protein>
    <submittedName>
        <fullName evidence="2">Uncharacterized protein</fullName>
    </submittedName>
</protein>
<evidence type="ECO:0000313" key="3">
    <source>
        <dbReference type="Proteomes" id="UP000006072"/>
    </source>
</evidence>
<proteinExistence type="predicted"/>
<keyword evidence="3" id="KW-1185">Reference proteome</keyword>
<keyword evidence="1" id="KW-0812">Transmembrane</keyword>
<dbReference type="EMBL" id="ALQA01000037">
    <property type="protein sequence ID" value="EJZ07925.1"/>
    <property type="molecule type" value="Genomic_DNA"/>
</dbReference>
<name>K0USJ9_MYCVA</name>
<accession>K0USJ9</accession>
<feature type="transmembrane region" description="Helical" evidence="1">
    <location>
        <begin position="67"/>
        <end position="87"/>
    </location>
</feature>
<dbReference type="PATRIC" id="fig|1194972.3.peg.3442"/>
<evidence type="ECO:0000313" key="2">
    <source>
        <dbReference type="EMBL" id="EJZ07925.1"/>
    </source>
</evidence>
<dbReference type="HOGENOM" id="CLU_110254_2_0_11"/>
<feature type="transmembrane region" description="Helical" evidence="1">
    <location>
        <begin position="107"/>
        <end position="134"/>
    </location>
</feature>
<reference evidence="2 3" key="1">
    <citation type="journal article" date="2012" name="J. Bacteriol.">
        <title>Complete Genome Sequence of Mycobacterium vaccae Type Strain ATCC 25954.</title>
        <authorList>
            <person name="Ho Y.S."/>
            <person name="Adroub S.A."/>
            <person name="Abadi M."/>
            <person name="Al Alwan B."/>
            <person name="Alkhateeb R."/>
            <person name="Gao G."/>
            <person name="Ragab A."/>
            <person name="Ali S."/>
            <person name="van Soolingen D."/>
            <person name="Bitter W."/>
            <person name="Pain A."/>
            <person name="Abdallah A.M."/>
        </authorList>
    </citation>
    <scope>NUCLEOTIDE SEQUENCE [LARGE SCALE GENOMIC DNA]</scope>
    <source>
        <strain evidence="2 3">ATCC 25954</strain>
    </source>
</reference>
<sequence>MPTPKTRARWVRGVLVGASSAVVTVGAHLAAGGGLPHGAALVLALTLCATVASLLARVRLESRGARWIATTAALGAAQGLGHLALTVTGHHHGDGLVPGPSMTAMHLGAAVVLGGAIAAAEYLYVVCSSVLCWLRLFARRAPRPTARIRRRITKVVVARPVLATGLGMRAPPRTAVTA</sequence>
<dbReference type="RefSeq" id="WP_003928657.1">
    <property type="nucleotide sequence ID" value="NZ_JH814684.1"/>
</dbReference>
<dbReference type="AlphaFoldDB" id="K0USJ9"/>
<feature type="transmembrane region" description="Helical" evidence="1">
    <location>
        <begin position="12"/>
        <end position="31"/>
    </location>
</feature>
<dbReference type="Proteomes" id="UP000006072">
    <property type="component" value="Unassembled WGS sequence"/>
</dbReference>
<organism evidence="2 3">
    <name type="scientific">Mycolicibacterium vaccae ATCC 25954</name>
    <dbReference type="NCBI Taxonomy" id="1194972"/>
    <lineage>
        <taxon>Bacteria</taxon>
        <taxon>Bacillati</taxon>
        <taxon>Actinomycetota</taxon>
        <taxon>Actinomycetes</taxon>
        <taxon>Mycobacteriales</taxon>
        <taxon>Mycobacteriaceae</taxon>
        <taxon>Mycolicibacterium</taxon>
    </lineage>
</organism>
<feature type="transmembrane region" description="Helical" evidence="1">
    <location>
        <begin position="37"/>
        <end position="55"/>
    </location>
</feature>
<comment type="caution">
    <text evidence="2">The sequence shown here is derived from an EMBL/GenBank/DDBJ whole genome shotgun (WGS) entry which is preliminary data.</text>
</comment>